<dbReference type="InterPro" id="IPR037027">
    <property type="entry name" value="YqgF/RNaseH-like_dom_sf"/>
</dbReference>
<keyword evidence="4 5" id="KW-0378">Hydrolase</keyword>
<dbReference type="GO" id="GO:0005829">
    <property type="term" value="C:cytosol"/>
    <property type="evidence" value="ECO:0007669"/>
    <property type="project" value="TreeGrafter"/>
</dbReference>
<evidence type="ECO:0000259" key="6">
    <source>
        <dbReference type="SMART" id="SM00732"/>
    </source>
</evidence>
<dbReference type="SMART" id="SM00732">
    <property type="entry name" value="YqgFc"/>
    <property type="match status" value="1"/>
</dbReference>
<accession>I6ZSW1</accession>
<dbReference type="AlphaFoldDB" id="I6ZSW1"/>
<sequence>MSLDYGEKRVGVAVTDPLNIFAYPVTTLDNDSNLIANILKLIDEYNVIKIIIGNPLKENGEESKVSLIVKDFSRKLRNACGIEIELVDERYTSHMAQRRIIESVPTKKKRKDKGLIDKNAAAIMLEDYLRKKSN</sequence>
<dbReference type="InterPro" id="IPR005227">
    <property type="entry name" value="YqgF"/>
</dbReference>
<feature type="domain" description="YqgF/RNase H-like" evidence="6">
    <location>
        <begin position="1"/>
        <end position="96"/>
    </location>
</feature>
<dbReference type="eggNOG" id="COG0816">
    <property type="taxonomic scope" value="Bacteria"/>
</dbReference>
<evidence type="ECO:0000256" key="4">
    <source>
        <dbReference type="ARBA" id="ARBA00022801"/>
    </source>
</evidence>
<comment type="similarity">
    <text evidence="5">Belongs to the YqgF HJR family.</text>
</comment>
<dbReference type="NCBIfam" id="TIGR00250">
    <property type="entry name" value="RNAse_H_YqgF"/>
    <property type="match status" value="1"/>
</dbReference>
<keyword evidence="1 5" id="KW-0963">Cytoplasm</keyword>
<evidence type="ECO:0000256" key="5">
    <source>
        <dbReference type="HAMAP-Rule" id="MF_00651"/>
    </source>
</evidence>
<dbReference type="CDD" id="cd16964">
    <property type="entry name" value="YqgF"/>
    <property type="match status" value="1"/>
</dbReference>
<comment type="subcellular location">
    <subcellularLocation>
        <location evidence="5">Cytoplasm</location>
    </subcellularLocation>
</comment>
<dbReference type="PANTHER" id="PTHR33317:SF4">
    <property type="entry name" value="POLYNUCLEOTIDYL TRANSFERASE, RIBONUCLEASE H-LIKE SUPERFAMILY PROTEIN"/>
    <property type="match status" value="1"/>
</dbReference>
<dbReference type="Gene3D" id="3.30.420.140">
    <property type="entry name" value="YqgF/RNase H-like domain"/>
    <property type="match status" value="1"/>
</dbReference>
<evidence type="ECO:0000256" key="2">
    <source>
        <dbReference type="ARBA" id="ARBA00022517"/>
    </source>
</evidence>
<dbReference type="STRING" id="1191523.MROS_1897"/>
<dbReference type="RefSeq" id="WP_014856561.1">
    <property type="nucleotide sequence ID" value="NC_018178.1"/>
</dbReference>
<dbReference type="PANTHER" id="PTHR33317">
    <property type="entry name" value="POLYNUCLEOTIDYL TRANSFERASE, RIBONUCLEASE H-LIKE SUPERFAMILY PROTEIN"/>
    <property type="match status" value="1"/>
</dbReference>
<dbReference type="EC" id="3.1.-.-" evidence="5"/>
<evidence type="ECO:0000256" key="3">
    <source>
        <dbReference type="ARBA" id="ARBA00022722"/>
    </source>
</evidence>
<reference evidence="7 8" key="1">
    <citation type="journal article" date="2013" name="PLoS ONE">
        <title>Genomic analysis of Melioribacter roseus, facultatively anaerobic organotrophic bacterium representing a novel deep lineage within Bacteriodetes/Chlorobi group.</title>
        <authorList>
            <person name="Kadnikov V.V."/>
            <person name="Mardanov A.V."/>
            <person name="Podosokorskaya O.A."/>
            <person name="Gavrilov S.N."/>
            <person name="Kublanov I.V."/>
            <person name="Beletsky A.V."/>
            <person name="Bonch-Osmolovskaya E.A."/>
            <person name="Ravin N.V."/>
        </authorList>
    </citation>
    <scope>NUCLEOTIDE SEQUENCE [LARGE SCALE GENOMIC DNA]</scope>
    <source>
        <strain evidence="8">JCM 17771 / P3M-2</strain>
    </source>
</reference>
<dbReference type="OrthoDB" id="9796140at2"/>
<dbReference type="HAMAP" id="MF_00651">
    <property type="entry name" value="Nuclease_YqgF"/>
    <property type="match status" value="1"/>
</dbReference>
<keyword evidence="3 5" id="KW-0540">Nuclease</keyword>
<dbReference type="SUPFAM" id="SSF53098">
    <property type="entry name" value="Ribonuclease H-like"/>
    <property type="match status" value="1"/>
</dbReference>
<evidence type="ECO:0000313" key="8">
    <source>
        <dbReference type="Proteomes" id="UP000009011"/>
    </source>
</evidence>
<keyword evidence="2 5" id="KW-0690">Ribosome biogenesis</keyword>
<dbReference type="InterPro" id="IPR012337">
    <property type="entry name" value="RNaseH-like_sf"/>
</dbReference>
<dbReference type="Proteomes" id="UP000009011">
    <property type="component" value="Chromosome"/>
</dbReference>
<dbReference type="GO" id="GO:0004518">
    <property type="term" value="F:nuclease activity"/>
    <property type="evidence" value="ECO:0007669"/>
    <property type="project" value="UniProtKB-KW"/>
</dbReference>
<dbReference type="EMBL" id="CP003557">
    <property type="protein sequence ID" value="AFN75129.1"/>
    <property type="molecule type" value="Genomic_DNA"/>
</dbReference>
<evidence type="ECO:0000313" key="7">
    <source>
        <dbReference type="EMBL" id="AFN75129.1"/>
    </source>
</evidence>
<gene>
    <name evidence="7" type="ordered locus">MROS_1897</name>
</gene>
<keyword evidence="8" id="KW-1185">Reference proteome</keyword>
<comment type="function">
    <text evidence="5">Could be a nuclease involved in processing of the 5'-end of pre-16S rRNA.</text>
</comment>
<dbReference type="GO" id="GO:0000967">
    <property type="term" value="P:rRNA 5'-end processing"/>
    <property type="evidence" value="ECO:0007669"/>
    <property type="project" value="UniProtKB-UniRule"/>
</dbReference>
<protein>
    <recommendedName>
        <fullName evidence="5">Putative pre-16S rRNA nuclease</fullName>
        <ecNumber evidence="5">3.1.-.-</ecNumber>
    </recommendedName>
</protein>
<proteinExistence type="inferred from homology"/>
<dbReference type="Pfam" id="PF03652">
    <property type="entry name" value="RuvX"/>
    <property type="match status" value="1"/>
</dbReference>
<dbReference type="GO" id="GO:0016788">
    <property type="term" value="F:hydrolase activity, acting on ester bonds"/>
    <property type="evidence" value="ECO:0007669"/>
    <property type="project" value="UniProtKB-UniRule"/>
</dbReference>
<dbReference type="HOGENOM" id="CLU_098240_2_1_10"/>
<name>I6ZSW1_MELRP</name>
<organism evidence="7 8">
    <name type="scientific">Melioribacter roseus (strain DSM 23840 / JCM 17771 / VKM B-2668 / P3M-2)</name>
    <dbReference type="NCBI Taxonomy" id="1191523"/>
    <lineage>
        <taxon>Bacteria</taxon>
        <taxon>Pseudomonadati</taxon>
        <taxon>Ignavibacteriota</taxon>
        <taxon>Ignavibacteria</taxon>
        <taxon>Ignavibacteriales</taxon>
        <taxon>Melioribacteraceae</taxon>
        <taxon>Melioribacter</taxon>
    </lineage>
</organism>
<dbReference type="InterPro" id="IPR006641">
    <property type="entry name" value="YqgF/RNaseH-like_dom"/>
</dbReference>
<evidence type="ECO:0000256" key="1">
    <source>
        <dbReference type="ARBA" id="ARBA00022490"/>
    </source>
</evidence>
<dbReference type="KEGG" id="mro:MROS_1897"/>